<keyword evidence="15" id="KW-0961">Cell wall biogenesis/degradation</keyword>
<dbReference type="Pfam" id="PF12804">
    <property type="entry name" value="NTP_transf_3"/>
    <property type="match status" value="1"/>
</dbReference>
<keyword evidence="7 19" id="KW-0548">Nucleotidyltransferase</keyword>
<evidence type="ECO:0000259" key="18">
    <source>
        <dbReference type="Pfam" id="PF12804"/>
    </source>
</evidence>
<keyword evidence="6 19" id="KW-0808">Transferase</keyword>
<evidence type="ECO:0000256" key="6">
    <source>
        <dbReference type="ARBA" id="ARBA00022679"/>
    </source>
</evidence>
<evidence type="ECO:0000256" key="12">
    <source>
        <dbReference type="ARBA" id="ARBA00022984"/>
    </source>
</evidence>
<evidence type="ECO:0000256" key="14">
    <source>
        <dbReference type="ARBA" id="ARBA00023315"/>
    </source>
</evidence>
<evidence type="ECO:0000256" key="4">
    <source>
        <dbReference type="ARBA" id="ARBA00007947"/>
    </source>
</evidence>
<dbReference type="CDD" id="cd02540">
    <property type="entry name" value="GT2_GlmU_N_bac"/>
    <property type="match status" value="1"/>
</dbReference>
<comment type="similarity">
    <text evidence="3">In the C-terminal section; belongs to the transferase hexapeptide repeat family.</text>
</comment>
<dbReference type="PROSITE" id="PS00101">
    <property type="entry name" value="HEXAPEP_TRANSFERASES"/>
    <property type="match status" value="1"/>
</dbReference>
<dbReference type="PANTHER" id="PTHR43584:SF3">
    <property type="entry name" value="BIFUNCTIONAL PROTEIN GLMU"/>
    <property type="match status" value="1"/>
</dbReference>
<keyword evidence="11" id="KW-0133">Cell shape</keyword>
<protein>
    <submittedName>
        <fullName evidence="19">N-acetylglucosamine-1-phosphate uridyltransferase / Glucosamine-1-phosphate N-acetyltransferase</fullName>
        <ecNumber evidence="19">2.3.1.157</ecNumber>
        <ecNumber evidence="19">2.7.7.23</ecNumber>
    </submittedName>
</protein>
<sequence>MTLAVVTLAAGKGSRMKSDLPKVLHPLAGRSMLAHVLASARRLEQAEQHVVIGHGAEKVQQEFADQKVTWAVQAEQKGTGHAVAQAMPAIANDAVVLVLYGDVPLIRTETLQQLVKIASTGDTLALLTVHLDNPSGYGRIVRDEVSNILAIVEQKDASAEQLRINEVNTGILAVSAAHLHEWLPKLSSNNAQGEYYLTDVIAMAVANGVGVRAIHPLNEFEVQGVNDRLQLAQLERVYQRELADNLLRDGVSLADPSRIDVRGTLTVGSDVSIDVGCIFEGDVTIEDGVTIGPYCIVRNSHLGAGSRIESYSLIDEARLELDCNVGPYARLRPGAELAEGARVGNFCEIKKSHIGKGSKVNHLTYIGDATLGADVNVGAGTITCNYDGVNKFQTNIGDGAFIGSNSSLVAPVTVGAGATVAAGSVLTKDVADSELAVARSKQRNISGWQRPTKNK</sequence>
<dbReference type="GO" id="GO:0071555">
    <property type="term" value="P:cell wall organization"/>
    <property type="evidence" value="ECO:0007669"/>
    <property type="project" value="UniProtKB-KW"/>
</dbReference>
<evidence type="ECO:0000256" key="9">
    <source>
        <dbReference type="ARBA" id="ARBA00022737"/>
    </source>
</evidence>
<feature type="domain" description="MobA-like NTP transferase" evidence="18">
    <location>
        <begin position="6"/>
        <end position="127"/>
    </location>
</feature>
<keyword evidence="12" id="KW-0573">Peptidoglycan synthesis</keyword>
<dbReference type="EC" id="2.7.7.23" evidence="19"/>
<evidence type="ECO:0000256" key="17">
    <source>
        <dbReference type="ARBA" id="ARBA00048493"/>
    </source>
</evidence>
<accession>A0A170PMA2</accession>
<dbReference type="AlphaFoldDB" id="A0A170PMA2"/>
<dbReference type="PANTHER" id="PTHR43584">
    <property type="entry name" value="NUCLEOTIDYL TRANSFERASE"/>
    <property type="match status" value="1"/>
</dbReference>
<dbReference type="GO" id="GO:0019134">
    <property type="term" value="F:glucosamine-1-phosphate N-acetyltransferase activity"/>
    <property type="evidence" value="ECO:0007669"/>
    <property type="project" value="UniProtKB-EC"/>
</dbReference>
<dbReference type="Gene3D" id="3.90.550.10">
    <property type="entry name" value="Spore Coat Polysaccharide Biosynthesis Protein SpsA, Chain A"/>
    <property type="match status" value="1"/>
</dbReference>
<evidence type="ECO:0000256" key="15">
    <source>
        <dbReference type="ARBA" id="ARBA00023316"/>
    </source>
</evidence>
<dbReference type="CDD" id="cd03353">
    <property type="entry name" value="LbH_GlmU_C"/>
    <property type="match status" value="1"/>
</dbReference>
<evidence type="ECO:0000256" key="8">
    <source>
        <dbReference type="ARBA" id="ARBA00022723"/>
    </source>
</evidence>
<evidence type="ECO:0000256" key="16">
    <source>
        <dbReference type="ARBA" id="ARBA00048247"/>
    </source>
</evidence>
<name>A0A170PMA2_9ZZZZ</name>
<dbReference type="NCBIfam" id="TIGR01173">
    <property type="entry name" value="glmU"/>
    <property type="match status" value="1"/>
</dbReference>
<dbReference type="GO" id="GO:0003977">
    <property type="term" value="F:UDP-N-acetylglucosamine diphosphorylase activity"/>
    <property type="evidence" value="ECO:0007669"/>
    <property type="project" value="UniProtKB-EC"/>
</dbReference>
<evidence type="ECO:0000256" key="7">
    <source>
        <dbReference type="ARBA" id="ARBA00022695"/>
    </source>
</evidence>
<evidence type="ECO:0000256" key="11">
    <source>
        <dbReference type="ARBA" id="ARBA00022960"/>
    </source>
</evidence>
<dbReference type="GO" id="GO:0000902">
    <property type="term" value="P:cell morphogenesis"/>
    <property type="evidence" value="ECO:0007669"/>
    <property type="project" value="InterPro"/>
</dbReference>
<evidence type="ECO:0000256" key="3">
    <source>
        <dbReference type="ARBA" id="ARBA00007707"/>
    </source>
</evidence>
<dbReference type="EMBL" id="CZQC01000067">
    <property type="protein sequence ID" value="CUS42486.1"/>
    <property type="molecule type" value="Genomic_DNA"/>
</dbReference>
<comment type="cofactor">
    <cofactor evidence="1">
        <name>Mg(2+)</name>
        <dbReference type="ChEBI" id="CHEBI:18420"/>
    </cofactor>
</comment>
<organism evidence="19">
    <name type="scientific">hydrothermal vent metagenome</name>
    <dbReference type="NCBI Taxonomy" id="652676"/>
    <lineage>
        <taxon>unclassified sequences</taxon>
        <taxon>metagenomes</taxon>
        <taxon>ecological metagenomes</taxon>
    </lineage>
</organism>
<dbReference type="Pfam" id="PF14602">
    <property type="entry name" value="Hexapep_2"/>
    <property type="match status" value="1"/>
</dbReference>
<reference evidence="19" key="1">
    <citation type="submission" date="2015-10" db="EMBL/GenBank/DDBJ databases">
        <authorList>
            <person name="Gilbert D.G."/>
        </authorList>
    </citation>
    <scope>NUCLEOTIDE SEQUENCE</scope>
</reference>
<dbReference type="SUPFAM" id="SSF51161">
    <property type="entry name" value="Trimeric LpxA-like enzymes"/>
    <property type="match status" value="1"/>
</dbReference>
<dbReference type="InterPro" id="IPR001451">
    <property type="entry name" value="Hexapep"/>
</dbReference>
<dbReference type="SUPFAM" id="SSF53448">
    <property type="entry name" value="Nucleotide-diphospho-sugar transferases"/>
    <property type="match status" value="1"/>
</dbReference>
<dbReference type="GO" id="GO:0006048">
    <property type="term" value="P:UDP-N-acetylglucosamine biosynthetic process"/>
    <property type="evidence" value="ECO:0007669"/>
    <property type="project" value="InterPro"/>
</dbReference>
<dbReference type="NCBIfam" id="NF010933">
    <property type="entry name" value="PRK14353.1"/>
    <property type="match status" value="1"/>
</dbReference>
<dbReference type="EC" id="2.3.1.157" evidence="19"/>
<keyword evidence="13" id="KW-0511">Multifunctional enzyme</keyword>
<evidence type="ECO:0000256" key="13">
    <source>
        <dbReference type="ARBA" id="ARBA00023268"/>
    </source>
</evidence>
<dbReference type="InterPro" id="IPR011004">
    <property type="entry name" value="Trimer_LpxA-like_sf"/>
</dbReference>
<keyword evidence="9" id="KW-0677">Repeat</keyword>
<evidence type="ECO:0000256" key="1">
    <source>
        <dbReference type="ARBA" id="ARBA00001946"/>
    </source>
</evidence>
<dbReference type="InterPro" id="IPR050065">
    <property type="entry name" value="GlmU-like"/>
</dbReference>
<comment type="catalytic activity">
    <reaction evidence="16">
        <text>alpha-D-glucosamine 1-phosphate + acetyl-CoA = N-acetyl-alpha-D-glucosamine 1-phosphate + CoA + H(+)</text>
        <dbReference type="Rhea" id="RHEA:13725"/>
        <dbReference type="ChEBI" id="CHEBI:15378"/>
        <dbReference type="ChEBI" id="CHEBI:57287"/>
        <dbReference type="ChEBI" id="CHEBI:57288"/>
        <dbReference type="ChEBI" id="CHEBI:57776"/>
        <dbReference type="ChEBI" id="CHEBI:58516"/>
        <dbReference type="EC" id="2.3.1.157"/>
    </reaction>
</comment>
<comment type="similarity">
    <text evidence="4">In the N-terminal section; belongs to the N-acetylglucosamine-1-phosphate uridyltransferase family.</text>
</comment>
<dbReference type="InterPro" id="IPR038009">
    <property type="entry name" value="GlmU_C_LbH"/>
</dbReference>
<evidence type="ECO:0000256" key="5">
    <source>
        <dbReference type="ARBA" id="ARBA00022490"/>
    </source>
</evidence>
<dbReference type="GO" id="GO:0000287">
    <property type="term" value="F:magnesium ion binding"/>
    <property type="evidence" value="ECO:0007669"/>
    <property type="project" value="InterPro"/>
</dbReference>
<dbReference type="HAMAP" id="MF_01631">
    <property type="entry name" value="GlmU"/>
    <property type="match status" value="1"/>
</dbReference>
<dbReference type="GO" id="GO:0005737">
    <property type="term" value="C:cytoplasm"/>
    <property type="evidence" value="ECO:0007669"/>
    <property type="project" value="UniProtKB-SubCell"/>
</dbReference>
<keyword evidence="8" id="KW-0479">Metal-binding</keyword>
<dbReference type="InterPro" id="IPR018357">
    <property type="entry name" value="Hexapep_transf_CS"/>
</dbReference>
<comment type="subcellular location">
    <subcellularLocation>
        <location evidence="2">Cytoplasm</location>
    </subcellularLocation>
</comment>
<keyword evidence="10" id="KW-0460">Magnesium</keyword>
<dbReference type="Gene3D" id="2.160.10.10">
    <property type="entry name" value="Hexapeptide repeat proteins"/>
    <property type="match status" value="1"/>
</dbReference>
<dbReference type="GO" id="GO:0009252">
    <property type="term" value="P:peptidoglycan biosynthetic process"/>
    <property type="evidence" value="ECO:0007669"/>
    <property type="project" value="UniProtKB-KW"/>
</dbReference>
<dbReference type="InterPro" id="IPR029044">
    <property type="entry name" value="Nucleotide-diphossugar_trans"/>
</dbReference>
<evidence type="ECO:0000256" key="2">
    <source>
        <dbReference type="ARBA" id="ARBA00004496"/>
    </source>
</evidence>
<dbReference type="GO" id="GO:0008360">
    <property type="term" value="P:regulation of cell shape"/>
    <property type="evidence" value="ECO:0007669"/>
    <property type="project" value="UniProtKB-KW"/>
</dbReference>
<evidence type="ECO:0000313" key="19">
    <source>
        <dbReference type="EMBL" id="CUS42486.1"/>
    </source>
</evidence>
<keyword evidence="14 19" id="KW-0012">Acyltransferase</keyword>
<gene>
    <name evidence="19" type="ORF">MGWOODY_Tha1809</name>
</gene>
<dbReference type="InterPro" id="IPR005882">
    <property type="entry name" value="Bifunctional_GlmU"/>
</dbReference>
<keyword evidence="5" id="KW-0963">Cytoplasm</keyword>
<comment type="catalytic activity">
    <reaction evidence="17">
        <text>N-acetyl-alpha-D-glucosamine 1-phosphate + UTP + H(+) = UDP-N-acetyl-alpha-D-glucosamine + diphosphate</text>
        <dbReference type="Rhea" id="RHEA:13509"/>
        <dbReference type="ChEBI" id="CHEBI:15378"/>
        <dbReference type="ChEBI" id="CHEBI:33019"/>
        <dbReference type="ChEBI" id="CHEBI:46398"/>
        <dbReference type="ChEBI" id="CHEBI:57705"/>
        <dbReference type="ChEBI" id="CHEBI:57776"/>
        <dbReference type="EC" id="2.7.7.23"/>
    </reaction>
</comment>
<proteinExistence type="inferred from homology"/>
<dbReference type="InterPro" id="IPR025877">
    <property type="entry name" value="MobA-like_NTP_Trfase"/>
</dbReference>
<evidence type="ECO:0000256" key="10">
    <source>
        <dbReference type="ARBA" id="ARBA00022842"/>
    </source>
</evidence>